<evidence type="ECO:0000256" key="1">
    <source>
        <dbReference type="SAM" id="MobiDB-lite"/>
    </source>
</evidence>
<sequence>MAPKYLLYSGSTVDELLEKAGKPQNNDQYLAGEPPVSFFTQPPKGCAAVFSTMLGTRPFRFINNPTYEREGYYWWAAEIQKTCDGLRRHMPDVCRNIENPRDFWDLYRYFDAVDIYQRGAQNLWNVIKTLIYENDYARQVVEVEQKWQMEQHLPLFKVLAAKLLRKPDMQSALLEWDKGKQPDILKALGTRELQVCFKGYSRYPEHFLEAIRGVFRKYYDSLQKNELPLALGLDSADNPNINIKEGLNALRCHLDGAPDDPFMDKFDIPNKIVNGVVIADGTSQTAARKAGYNKPNIHSTNLPRQPEDAQVNGASEQRPVSGVPAEDTSPNCQSVEQVHTAANLDATKRCSSAPIGANLARTSITLATNEPRTHAGNSHVADQKHIGLEKPSYPEGTYSEDHIVANTAPITAYDPNSHLQEAPRAMHNGLPPPHHQPGIREASYYQAPSLRQPALPIPPVFVPNTVAPAQLPGYRDRGISQGAFANQIPTYALSQQYMQGPPPIMQQAQGPAPVYIHAKKDGNNMNGMPPYAQIQHYNAPPAPVRTHNFRDSVDQKKNSGTKSNGKWQQVGSDDIHGPKVIFRKDSARDQARHNSSDSQWQSKELHHLDRRTSTTSTTSGFRRLSNSRPQQYNNYASLHPAARLISTTGNTPRTPVTASQLLRDYGCVNAHTPPSVYNKFDPCPCNKCNERDRTIYVIGFKDDILKRPNAKDCLKRHFSKFGQIEDVTITELNFMAVHIRFASPQSTIAAVRSEPEPLIEGLGDSPVSVNFRTGSQFFVPRIPRHVEDFNYYGHFTQDTARVQPTVMPRPPIVAPNNFNAQAQPFQYRTQLPQKPVSTPAAVIPSDHRSGATIATECAMSVLDRAATQSGFGKKEAGKSSSSVASSLTLQPPQALTPVDLPLHAVPSQQPTRGSQLDGTPQDPVNDISNCAEEINTSSQTSIRGTPIKTPQSDNDTPLATIPLVTSQDDLAQLPGNKDLTTPDEDMRSDYGTVRVRPEKAQYVPIPPEWRQNPTPPHCLQGGQQMPTTIEDVIVGLQSEISENQSHLENGKHTREELDSNAHAKRKASPADEGEEASDQLSPKKKSVKVARPGEPIPDHRGSQTRDDEQKSSQTTASKKKKKNRNKRRQNQDSGPASSQNYSADTPYETRTFQPAIATYNLPQYPQPIAQELGSEKPKIIGTSSLVQIPLVSDDTLSNGNEPFPAYRDIMSGPQLPIRERQINTSKWSLSGNESAVVEKLQGLNPVAQDFVPHLPITGAENSSFNINFLASTMPSSIQSFHGEHIHEDPHDCAPGLVSKEYDWGRSQSGSRSYGGKSRYKNKQGYKHSQKSVNDQPPIGTPRAEFTAIVSKDTITSKEVQVPVDQQFKPLKQETSKEESKESRSVVEPRPKELLITDTPKNIKVDQRDRGKGKEKEANIPEAKVEEIITTDAKPENDKRIEAGIPQCPELQTEPSPNKATHTTSTVLASTPSATVTSTTMATTTSTANTKPKQGKSKNRTAPKKGVGTPPRAEAKGQTSQPLQAGKGPLNTTPRKPILSLNNADDFPELPSRPGPALAPIPLVALPRPNAWQRAGRSASSMTSTTTTKANDVEGKGQYEGQCERGGMVKDEDKDKEKAPPPFPKGERKGG</sequence>
<evidence type="ECO:0000313" key="3">
    <source>
        <dbReference type="Proteomes" id="UP001305414"/>
    </source>
</evidence>
<feature type="compositionally biased region" description="Basic residues" evidence="1">
    <location>
        <begin position="1117"/>
        <end position="1128"/>
    </location>
</feature>
<evidence type="ECO:0000313" key="2">
    <source>
        <dbReference type="EMBL" id="KAK5636883.1"/>
    </source>
</evidence>
<dbReference type="SUPFAM" id="SSF54928">
    <property type="entry name" value="RNA-binding domain, RBD"/>
    <property type="match status" value="1"/>
</dbReference>
<gene>
    <name evidence="2" type="ORF">RRF57_012595</name>
</gene>
<organism evidence="2 3">
    <name type="scientific">Xylaria bambusicola</name>
    <dbReference type="NCBI Taxonomy" id="326684"/>
    <lineage>
        <taxon>Eukaryota</taxon>
        <taxon>Fungi</taxon>
        <taxon>Dikarya</taxon>
        <taxon>Ascomycota</taxon>
        <taxon>Pezizomycotina</taxon>
        <taxon>Sordariomycetes</taxon>
        <taxon>Xylariomycetidae</taxon>
        <taxon>Xylariales</taxon>
        <taxon>Xylariaceae</taxon>
        <taxon>Xylaria</taxon>
    </lineage>
</organism>
<name>A0AAN7UWU4_9PEZI</name>
<comment type="caution">
    <text evidence="2">The sequence shown here is derived from an EMBL/GenBank/DDBJ whole genome shotgun (WGS) entry which is preliminary data.</text>
</comment>
<feature type="region of interest" description="Disordered" evidence="1">
    <location>
        <begin position="285"/>
        <end position="331"/>
    </location>
</feature>
<evidence type="ECO:0008006" key="4">
    <source>
        <dbReference type="Google" id="ProtNLM"/>
    </source>
</evidence>
<feature type="compositionally biased region" description="Basic and acidic residues" evidence="1">
    <location>
        <begin position="1048"/>
        <end position="1061"/>
    </location>
</feature>
<dbReference type="Proteomes" id="UP001305414">
    <property type="component" value="Unassembled WGS sequence"/>
</dbReference>
<feature type="region of interest" description="Disordered" evidence="1">
    <location>
        <begin position="1365"/>
        <end position="1630"/>
    </location>
</feature>
<feature type="compositionally biased region" description="Polar residues" evidence="1">
    <location>
        <begin position="1131"/>
        <end position="1145"/>
    </location>
</feature>
<feature type="compositionally biased region" description="Basic and acidic residues" evidence="1">
    <location>
        <begin position="1096"/>
        <end position="1110"/>
    </location>
</feature>
<feature type="compositionally biased region" description="Low complexity" evidence="1">
    <location>
        <begin position="1577"/>
        <end position="1587"/>
    </location>
</feature>
<dbReference type="Gene3D" id="3.30.70.330">
    <property type="match status" value="1"/>
</dbReference>
<accession>A0AAN7UWU4</accession>
<dbReference type="InterPro" id="IPR012677">
    <property type="entry name" value="Nucleotide-bd_a/b_plait_sf"/>
</dbReference>
<feature type="compositionally biased region" description="Basic and acidic residues" evidence="1">
    <location>
        <begin position="573"/>
        <end position="595"/>
    </location>
</feature>
<proteinExistence type="predicted"/>
<reference evidence="2 3" key="1">
    <citation type="submission" date="2023-10" db="EMBL/GenBank/DDBJ databases">
        <title>Draft genome sequence of Xylaria bambusicola isolate GMP-LS, the root and basal stem rot pathogen of sugarcane in Indonesia.</title>
        <authorList>
            <person name="Selvaraj P."/>
            <person name="Muralishankar V."/>
            <person name="Muruganantham S."/>
            <person name="Sp S."/>
            <person name="Haryani S."/>
            <person name="Lau K.J.X."/>
            <person name="Naqvi N.I."/>
        </authorList>
    </citation>
    <scope>NUCLEOTIDE SEQUENCE [LARGE SCALE GENOMIC DNA]</scope>
    <source>
        <strain evidence="2">GMP-LS</strain>
    </source>
</reference>
<feature type="region of interest" description="Disordered" evidence="1">
    <location>
        <begin position="903"/>
        <end position="956"/>
    </location>
</feature>
<feature type="compositionally biased region" description="Low complexity" evidence="1">
    <location>
        <begin position="1304"/>
        <end position="1316"/>
    </location>
</feature>
<feature type="compositionally biased region" description="Polar residues" evidence="1">
    <location>
        <begin position="934"/>
        <end position="956"/>
    </location>
</feature>
<feature type="compositionally biased region" description="Low complexity" evidence="1">
    <location>
        <begin position="1559"/>
        <end position="1568"/>
    </location>
</feature>
<feature type="compositionally biased region" description="Basic residues" evidence="1">
    <location>
        <begin position="1492"/>
        <end position="1502"/>
    </location>
</feature>
<feature type="region of interest" description="Disordered" evidence="1">
    <location>
        <begin position="542"/>
        <end position="630"/>
    </location>
</feature>
<dbReference type="InterPro" id="IPR035979">
    <property type="entry name" value="RBD_domain_sf"/>
</dbReference>
<keyword evidence="3" id="KW-1185">Reference proteome</keyword>
<protein>
    <recommendedName>
        <fullName evidence="4">RRM domain-containing protein</fullName>
    </recommendedName>
</protein>
<feature type="compositionally biased region" description="Basic and acidic residues" evidence="1">
    <location>
        <begin position="603"/>
        <end position="612"/>
    </location>
</feature>
<feature type="region of interest" description="Disordered" evidence="1">
    <location>
        <begin position="1303"/>
        <end position="1341"/>
    </location>
</feature>
<feature type="compositionally biased region" description="Basic and acidic residues" evidence="1">
    <location>
        <begin position="1606"/>
        <end position="1630"/>
    </location>
</feature>
<feature type="compositionally biased region" description="Polar residues" evidence="1">
    <location>
        <begin position="558"/>
        <end position="571"/>
    </location>
</feature>
<feature type="compositionally biased region" description="Basic and acidic residues" evidence="1">
    <location>
        <begin position="1370"/>
        <end position="1441"/>
    </location>
</feature>
<dbReference type="EMBL" id="JAWHQM010000083">
    <property type="protein sequence ID" value="KAK5636883.1"/>
    <property type="molecule type" value="Genomic_DNA"/>
</dbReference>
<feature type="compositionally biased region" description="Polar residues" evidence="1">
    <location>
        <begin position="906"/>
        <end position="918"/>
    </location>
</feature>
<feature type="compositionally biased region" description="Basic and acidic residues" evidence="1">
    <location>
        <begin position="548"/>
        <end position="557"/>
    </location>
</feature>
<feature type="compositionally biased region" description="Polar residues" evidence="1">
    <location>
        <begin position="1452"/>
        <end position="1461"/>
    </location>
</feature>
<feature type="compositionally biased region" description="Low complexity" evidence="1">
    <location>
        <begin position="1462"/>
        <end position="1489"/>
    </location>
</feature>
<feature type="region of interest" description="Disordered" evidence="1">
    <location>
        <begin position="1045"/>
        <end position="1145"/>
    </location>
</feature>
<feature type="compositionally biased region" description="Basic residues" evidence="1">
    <location>
        <begin position="1317"/>
        <end position="1329"/>
    </location>
</feature>
<dbReference type="GO" id="GO:0003676">
    <property type="term" value="F:nucleic acid binding"/>
    <property type="evidence" value="ECO:0007669"/>
    <property type="project" value="InterPro"/>
</dbReference>